<keyword evidence="1" id="KW-0812">Transmembrane</keyword>
<feature type="transmembrane region" description="Helical" evidence="1">
    <location>
        <begin position="115"/>
        <end position="132"/>
    </location>
</feature>
<dbReference type="Proteomes" id="UP000078090">
    <property type="component" value="Unassembled WGS sequence"/>
</dbReference>
<evidence type="ECO:0000313" key="3">
    <source>
        <dbReference type="EMBL" id="OAI08330.1"/>
    </source>
</evidence>
<evidence type="ECO:0008006" key="6">
    <source>
        <dbReference type="Google" id="ProtNLM"/>
    </source>
</evidence>
<accession>A0A177MTT5</accession>
<sequence length="140" mass="14980">MPSPSLQWLDVWLWGWRSSAKSNWRVIAVASYSLLTQAIGCTLLAFADGHNILDVLSFGLGVGNAISIPSVIANFEFSESRASRAVALIVAISQGAYALAPALSGLLRQAFSNQSIFEVALLVQLLAIIAYLQGDKTSIK</sequence>
<name>A0A177MTT5_METMH</name>
<feature type="transmembrane region" description="Helical" evidence="1">
    <location>
        <begin position="26"/>
        <end position="46"/>
    </location>
</feature>
<reference evidence="3 4" key="1">
    <citation type="submission" date="2016-03" db="EMBL/GenBank/DDBJ databases">
        <authorList>
            <person name="Ploux O."/>
        </authorList>
    </citation>
    <scope>NUCLEOTIDE SEQUENCE [LARGE SCALE GENOMIC DNA]</scope>
    <source>
        <strain evidence="3">R-45363</strain>
        <strain evidence="2 4">R-45371</strain>
    </source>
</reference>
<evidence type="ECO:0000313" key="2">
    <source>
        <dbReference type="EMBL" id="OAI07235.1"/>
    </source>
</evidence>
<dbReference type="EMBL" id="LUUH01000029">
    <property type="protein sequence ID" value="OAI07235.1"/>
    <property type="molecule type" value="Genomic_DNA"/>
</dbReference>
<dbReference type="EMBL" id="LUUG01000045">
    <property type="protein sequence ID" value="OAI08330.1"/>
    <property type="molecule type" value="Genomic_DNA"/>
</dbReference>
<protein>
    <recommendedName>
        <fullName evidence="6">Major facilitator superfamily (MFS) profile domain-containing protein</fullName>
    </recommendedName>
</protein>
<feature type="transmembrane region" description="Helical" evidence="1">
    <location>
        <begin position="85"/>
        <end position="103"/>
    </location>
</feature>
<dbReference type="Proteomes" id="UP000077763">
    <property type="component" value="Unassembled WGS sequence"/>
</dbReference>
<keyword evidence="1" id="KW-0472">Membrane</keyword>
<reference evidence="5" key="2">
    <citation type="submission" date="2016-03" db="EMBL/GenBank/DDBJ databases">
        <authorList>
            <person name="Heylen K."/>
            <person name="De Vos P."/>
            <person name="Vekeman B."/>
        </authorList>
    </citation>
    <scope>NUCLEOTIDE SEQUENCE [LARGE SCALE GENOMIC DNA]</scope>
    <source>
        <strain evidence="5">R-45363</strain>
    </source>
</reference>
<comment type="caution">
    <text evidence="3">The sequence shown here is derived from an EMBL/GenBank/DDBJ whole genome shotgun (WGS) entry which is preliminary data.</text>
</comment>
<dbReference type="SUPFAM" id="SSF103473">
    <property type="entry name" value="MFS general substrate transporter"/>
    <property type="match status" value="1"/>
</dbReference>
<evidence type="ECO:0000256" key="1">
    <source>
        <dbReference type="SAM" id="Phobius"/>
    </source>
</evidence>
<organism evidence="3 5">
    <name type="scientific">Methylomonas methanica</name>
    <dbReference type="NCBI Taxonomy" id="421"/>
    <lineage>
        <taxon>Bacteria</taxon>
        <taxon>Pseudomonadati</taxon>
        <taxon>Pseudomonadota</taxon>
        <taxon>Gammaproteobacteria</taxon>
        <taxon>Methylococcales</taxon>
        <taxon>Methylococcaceae</taxon>
        <taxon>Methylomonas</taxon>
    </lineage>
</organism>
<gene>
    <name evidence="3" type="ORF">A1332_07530</name>
    <name evidence="2" type="ORF">A1353_07730</name>
</gene>
<evidence type="ECO:0000313" key="5">
    <source>
        <dbReference type="Proteomes" id="UP000078090"/>
    </source>
</evidence>
<dbReference type="InterPro" id="IPR036259">
    <property type="entry name" value="MFS_trans_sf"/>
</dbReference>
<proteinExistence type="predicted"/>
<dbReference type="Gene3D" id="1.20.1250.20">
    <property type="entry name" value="MFS general substrate transporter like domains"/>
    <property type="match status" value="1"/>
</dbReference>
<feature type="transmembrane region" description="Helical" evidence="1">
    <location>
        <begin position="52"/>
        <end position="73"/>
    </location>
</feature>
<dbReference type="AlphaFoldDB" id="A0A177MTT5"/>
<evidence type="ECO:0000313" key="4">
    <source>
        <dbReference type="Proteomes" id="UP000077763"/>
    </source>
</evidence>
<keyword evidence="1" id="KW-1133">Transmembrane helix</keyword>